<dbReference type="AlphaFoldDB" id="A0AAD4R017"/>
<evidence type="ECO:0000313" key="3">
    <source>
        <dbReference type="Proteomes" id="UP001201812"/>
    </source>
</evidence>
<sequence>MHLEYKDSGIAEAQNKTIKDLKLCGKGTLNGSGKVQQIDTDFNNNGSCEEGFENSGFQSCDDNFENHQFTSFEHNSSNSFCNSGFGSGGYGNESFENDPFETSDRYPVDDFCNSGFGHEWKMDMSDYDGVNDGYSNQAENCIEEDGGYSSGQWFNRRDEYESWRNLNFTKYIAWTGADFVENYDEDDSDQSDDGRCSRNDEVENWRNLMLLHFMRLRDVKSQADMTDDQYEDFRKYIDWTGYGADFNEAGYSSDFNEKSDQHNDDCKIGRGIKRHHSDNLSNETKYRR</sequence>
<evidence type="ECO:0000313" key="2">
    <source>
        <dbReference type="EMBL" id="KAI1701170.1"/>
    </source>
</evidence>
<feature type="compositionally biased region" description="Basic and acidic residues" evidence="1">
    <location>
        <begin position="256"/>
        <end position="268"/>
    </location>
</feature>
<protein>
    <submittedName>
        <fullName evidence="2">Uncharacterized protein</fullName>
    </submittedName>
</protein>
<feature type="compositionally biased region" description="Polar residues" evidence="1">
    <location>
        <begin position="279"/>
        <end position="288"/>
    </location>
</feature>
<proteinExistence type="predicted"/>
<accession>A0AAD4R017</accession>
<dbReference type="Proteomes" id="UP001201812">
    <property type="component" value="Unassembled WGS sequence"/>
</dbReference>
<comment type="caution">
    <text evidence="2">The sequence shown here is derived from an EMBL/GenBank/DDBJ whole genome shotgun (WGS) entry which is preliminary data.</text>
</comment>
<gene>
    <name evidence="2" type="ORF">DdX_16257</name>
</gene>
<name>A0AAD4R017_9BILA</name>
<feature type="region of interest" description="Disordered" evidence="1">
    <location>
        <begin position="256"/>
        <end position="288"/>
    </location>
</feature>
<keyword evidence="3" id="KW-1185">Reference proteome</keyword>
<dbReference type="EMBL" id="JAKKPZ010000125">
    <property type="protein sequence ID" value="KAI1701170.1"/>
    <property type="molecule type" value="Genomic_DNA"/>
</dbReference>
<evidence type="ECO:0000256" key="1">
    <source>
        <dbReference type="SAM" id="MobiDB-lite"/>
    </source>
</evidence>
<reference evidence="2" key="1">
    <citation type="submission" date="2022-01" db="EMBL/GenBank/DDBJ databases">
        <title>Genome Sequence Resource for Two Populations of Ditylenchus destructor, the Migratory Endoparasitic Phytonematode.</title>
        <authorList>
            <person name="Zhang H."/>
            <person name="Lin R."/>
            <person name="Xie B."/>
        </authorList>
    </citation>
    <scope>NUCLEOTIDE SEQUENCE</scope>
    <source>
        <strain evidence="2">BazhouSP</strain>
    </source>
</reference>
<organism evidence="2 3">
    <name type="scientific">Ditylenchus destructor</name>
    <dbReference type="NCBI Taxonomy" id="166010"/>
    <lineage>
        <taxon>Eukaryota</taxon>
        <taxon>Metazoa</taxon>
        <taxon>Ecdysozoa</taxon>
        <taxon>Nematoda</taxon>
        <taxon>Chromadorea</taxon>
        <taxon>Rhabditida</taxon>
        <taxon>Tylenchina</taxon>
        <taxon>Tylenchomorpha</taxon>
        <taxon>Sphaerularioidea</taxon>
        <taxon>Anguinidae</taxon>
        <taxon>Anguininae</taxon>
        <taxon>Ditylenchus</taxon>
    </lineage>
</organism>